<gene>
    <name evidence="4" type="ORF">QSH54_12510</name>
</gene>
<dbReference type="RefSeq" id="WP_224096745.1">
    <property type="nucleotide sequence ID" value="NZ_CP044334.1"/>
</dbReference>
<dbReference type="Pfam" id="PF13827">
    <property type="entry name" value="DUF4189"/>
    <property type="match status" value="1"/>
</dbReference>
<feature type="signal peptide" evidence="2">
    <location>
        <begin position="1"/>
        <end position="27"/>
    </location>
</feature>
<reference evidence="4" key="1">
    <citation type="submission" date="2023-06" db="EMBL/GenBank/DDBJ databases">
        <title>Genome sequences of Xanthomonas arboricola from Serbia and Montenegro.</title>
        <authorList>
            <person name="Ilicic R."/>
            <person name="Jelusic A."/>
            <person name="Harrison J."/>
            <person name="Greer S."/>
            <person name="Grant M."/>
            <person name="Vicente J."/>
            <person name="Popovic Milovanovic T."/>
            <person name="Studholme D.J."/>
        </authorList>
    </citation>
    <scope>NUCLEOTIDE SEQUENCE</scope>
    <source>
        <strain evidence="4">Xp320</strain>
    </source>
</reference>
<dbReference type="InterPro" id="IPR025240">
    <property type="entry name" value="DUF4189"/>
</dbReference>
<keyword evidence="2" id="KW-0732">Signal</keyword>
<name>A0AAP4NGP9_9XANT</name>
<accession>A0AAP4NGP9</accession>
<dbReference type="AlphaFoldDB" id="A0AAP4NGP9"/>
<comment type="caution">
    <text evidence="4">The sequence shown here is derived from an EMBL/GenBank/DDBJ whole genome shotgun (WGS) entry which is preliminary data.</text>
</comment>
<proteinExistence type="predicted"/>
<dbReference type="EMBL" id="JASVYU010000015">
    <property type="protein sequence ID" value="MDN0287442.1"/>
    <property type="molecule type" value="Genomic_DNA"/>
</dbReference>
<feature type="chain" id="PRO_5042993775" evidence="2">
    <location>
        <begin position="28"/>
        <end position="168"/>
    </location>
</feature>
<evidence type="ECO:0000256" key="2">
    <source>
        <dbReference type="SAM" id="SignalP"/>
    </source>
</evidence>
<sequence length="168" mass="17597">MLNSNLMRNILYMSLAIWCGFPFAAIAQTACPNGVAPGSPQCGPDSGTSRANPAPPQPTGRWIKTWGALAKNSSGDMGFSAGKIERDNAEAEAISRCESFGAGSCQVFETFNNQCISTAVSSSGQAGIAIAPTKEKASSLATEKCEKSFAGVCKVTLAECTRPIFEKF</sequence>
<organism evidence="4">
    <name type="scientific">Xanthomonas arboricola pv. pruni</name>
    <dbReference type="NCBI Taxonomy" id="69929"/>
    <lineage>
        <taxon>Bacteria</taxon>
        <taxon>Pseudomonadati</taxon>
        <taxon>Pseudomonadota</taxon>
        <taxon>Gammaproteobacteria</taxon>
        <taxon>Lysobacterales</taxon>
        <taxon>Lysobacteraceae</taxon>
        <taxon>Xanthomonas</taxon>
    </lineage>
</organism>
<feature type="domain" description="DUF4189" evidence="3">
    <location>
        <begin position="66"/>
        <end position="160"/>
    </location>
</feature>
<evidence type="ECO:0000256" key="1">
    <source>
        <dbReference type="SAM" id="MobiDB-lite"/>
    </source>
</evidence>
<feature type="region of interest" description="Disordered" evidence="1">
    <location>
        <begin position="37"/>
        <end position="59"/>
    </location>
</feature>
<evidence type="ECO:0000313" key="4">
    <source>
        <dbReference type="EMBL" id="MDN0287442.1"/>
    </source>
</evidence>
<evidence type="ECO:0000259" key="3">
    <source>
        <dbReference type="Pfam" id="PF13827"/>
    </source>
</evidence>
<protein>
    <submittedName>
        <fullName evidence="4">DUF4189 domain-containing protein</fullName>
    </submittedName>
</protein>